<dbReference type="AlphaFoldDB" id="A0A5E4Q9Q7"/>
<name>A0A5E4Q9Q7_9NEOP</name>
<feature type="compositionally biased region" description="Polar residues" evidence="1">
    <location>
        <begin position="77"/>
        <end position="86"/>
    </location>
</feature>
<evidence type="ECO:0000313" key="3">
    <source>
        <dbReference type="Proteomes" id="UP000324832"/>
    </source>
</evidence>
<evidence type="ECO:0000313" key="2">
    <source>
        <dbReference type="EMBL" id="VVC94325.1"/>
    </source>
</evidence>
<keyword evidence="3" id="KW-1185">Reference proteome</keyword>
<evidence type="ECO:0000256" key="1">
    <source>
        <dbReference type="SAM" id="MobiDB-lite"/>
    </source>
</evidence>
<gene>
    <name evidence="2" type="ORF">LSINAPIS_LOCUS6304</name>
</gene>
<feature type="region of interest" description="Disordered" evidence="1">
    <location>
        <begin position="56"/>
        <end position="111"/>
    </location>
</feature>
<proteinExistence type="predicted"/>
<dbReference type="EMBL" id="FZQP02001948">
    <property type="protein sequence ID" value="VVC94325.1"/>
    <property type="molecule type" value="Genomic_DNA"/>
</dbReference>
<dbReference type="Proteomes" id="UP000324832">
    <property type="component" value="Unassembled WGS sequence"/>
</dbReference>
<sequence length="126" mass="14185">MAPSPRKTPKSTPQVQRKIDNAQPSVTSLKIVMTSKTTEKKFEIKVQKEINTPLVESRKRTNTVPNLLTPKAKENRTSQIPDNVTKSAMKASWNRKPAPAHSGVPKPEKMKNLDERILLKLDGENF</sequence>
<reference evidence="2 3" key="1">
    <citation type="submission" date="2017-07" db="EMBL/GenBank/DDBJ databases">
        <authorList>
            <person name="Talla V."/>
            <person name="Backstrom N."/>
        </authorList>
    </citation>
    <scope>NUCLEOTIDE SEQUENCE [LARGE SCALE GENOMIC DNA]</scope>
</reference>
<organism evidence="2 3">
    <name type="scientific">Leptidea sinapis</name>
    <dbReference type="NCBI Taxonomy" id="189913"/>
    <lineage>
        <taxon>Eukaryota</taxon>
        <taxon>Metazoa</taxon>
        <taxon>Ecdysozoa</taxon>
        <taxon>Arthropoda</taxon>
        <taxon>Hexapoda</taxon>
        <taxon>Insecta</taxon>
        <taxon>Pterygota</taxon>
        <taxon>Neoptera</taxon>
        <taxon>Endopterygota</taxon>
        <taxon>Lepidoptera</taxon>
        <taxon>Glossata</taxon>
        <taxon>Ditrysia</taxon>
        <taxon>Papilionoidea</taxon>
        <taxon>Pieridae</taxon>
        <taxon>Dismorphiinae</taxon>
        <taxon>Leptidea</taxon>
    </lineage>
</organism>
<protein>
    <submittedName>
        <fullName evidence="2">Uncharacterized protein</fullName>
    </submittedName>
</protein>
<accession>A0A5E4Q9Q7</accession>
<feature type="region of interest" description="Disordered" evidence="1">
    <location>
        <begin position="1"/>
        <end position="23"/>
    </location>
</feature>